<accession>A0ABU9BC15</accession>
<evidence type="ECO:0000259" key="3">
    <source>
        <dbReference type="PROSITE" id="PS51387"/>
    </source>
</evidence>
<dbReference type="Gene3D" id="3.30.465.10">
    <property type="match status" value="1"/>
</dbReference>
<keyword evidence="5" id="KW-1185">Reference proteome</keyword>
<dbReference type="Pfam" id="PF02913">
    <property type="entry name" value="FAD-oxidase_C"/>
    <property type="match status" value="1"/>
</dbReference>
<dbReference type="Gene3D" id="3.30.43.10">
    <property type="entry name" value="Uridine Diphospho-n-acetylenolpyruvylglucosamine Reductase, domain 2"/>
    <property type="match status" value="1"/>
</dbReference>
<dbReference type="PANTHER" id="PTHR43716">
    <property type="entry name" value="D-2-HYDROXYGLUTARATE DEHYDROGENASE, MITOCHONDRIAL"/>
    <property type="match status" value="1"/>
</dbReference>
<dbReference type="InterPro" id="IPR051264">
    <property type="entry name" value="FAD-oxidored/transferase_4"/>
</dbReference>
<dbReference type="Proteomes" id="UP001368500">
    <property type="component" value="Unassembled WGS sequence"/>
</dbReference>
<dbReference type="InterPro" id="IPR006094">
    <property type="entry name" value="Oxid_FAD_bind_N"/>
</dbReference>
<name>A0ABU9BC15_9BURK</name>
<dbReference type="SUPFAM" id="SSF56176">
    <property type="entry name" value="FAD-binding/transporter-associated domain-like"/>
    <property type="match status" value="1"/>
</dbReference>
<reference evidence="4 5" key="1">
    <citation type="submission" date="2024-04" db="EMBL/GenBank/DDBJ databases">
        <title>Novel species of the genus Ideonella isolated from streams.</title>
        <authorList>
            <person name="Lu H."/>
        </authorList>
    </citation>
    <scope>NUCLEOTIDE SEQUENCE [LARGE SCALE GENOMIC DNA]</scope>
    <source>
        <strain evidence="4 5">BYS139W</strain>
    </source>
</reference>
<evidence type="ECO:0000313" key="4">
    <source>
        <dbReference type="EMBL" id="MEK8027108.1"/>
    </source>
</evidence>
<protein>
    <submittedName>
        <fullName evidence="4">FAD-binding oxidoreductase</fullName>
    </submittedName>
</protein>
<dbReference type="SUPFAM" id="SSF55103">
    <property type="entry name" value="FAD-linked oxidases, C-terminal domain"/>
    <property type="match status" value="1"/>
</dbReference>
<gene>
    <name evidence="4" type="ORF">AACH11_14150</name>
</gene>
<comment type="caution">
    <text evidence="4">The sequence shown here is derived from an EMBL/GenBank/DDBJ whole genome shotgun (WGS) entry which is preliminary data.</text>
</comment>
<dbReference type="Gene3D" id="3.30.70.2190">
    <property type="match status" value="1"/>
</dbReference>
<dbReference type="InterPro" id="IPR016169">
    <property type="entry name" value="FAD-bd_PCMH_sub2"/>
</dbReference>
<keyword evidence="2" id="KW-0274">FAD</keyword>
<proteinExistence type="predicted"/>
<evidence type="ECO:0000256" key="2">
    <source>
        <dbReference type="ARBA" id="ARBA00022827"/>
    </source>
</evidence>
<dbReference type="InterPro" id="IPR016164">
    <property type="entry name" value="FAD-linked_Oxase-like_C"/>
</dbReference>
<dbReference type="Pfam" id="PF01565">
    <property type="entry name" value="FAD_binding_4"/>
    <property type="match status" value="1"/>
</dbReference>
<evidence type="ECO:0000256" key="1">
    <source>
        <dbReference type="ARBA" id="ARBA00022630"/>
    </source>
</evidence>
<dbReference type="PANTHER" id="PTHR43716:SF2">
    <property type="entry name" value="BLL6224 PROTEIN"/>
    <property type="match status" value="1"/>
</dbReference>
<dbReference type="InterPro" id="IPR036318">
    <property type="entry name" value="FAD-bd_PCMH-like_sf"/>
</dbReference>
<evidence type="ECO:0000313" key="5">
    <source>
        <dbReference type="Proteomes" id="UP001368500"/>
    </source>
</evidence>
<keyword evidence="1" id="KW-0285">Flavoprotein</keyword>
<organism evidence="4 5">
    <name type="scientific">Pseudaquabacterium rugosum</name>
    <dbReference type="NCBI Taxonomy" id="2984194"/>
    <lineage>
        <taxon>Bacteria</taxon>
        <taxon>Pseudomonadati</taxon>
        <taxon>Pseudomonadota</taxon>
        <taxon>Betaproteobacteria</taxon>
        <taxon>Burkholderiales</taxon>
        <taxon>Sphaerotilaceae</taxon>
        <taxon>Pseudaquabacterium</taxon>
    </lineage>
</organism>
<dbReference type="InterPro" id="IPR016166">
    <property type="entry name" value="FAD-bd_PCMH"/>
</dbReference>
<dbReference type="InterPro" id="IPR016167">
    <property type="entry name" value="FAD-bd_PCMH_sub1"/>
</dbReference>
<dbReference type="EMBL" id="JBBUTF010000012">
    <property type="protein sequence ID" value="MEK8027108.1"/>
    <property type="molecule type" value="Genomic_DNA"/>
</dbReference>
<dbReference type="InterPro" id="IPR004113">
    <property type="entry name" value="FAD-bd_oxidored_4_C"/>
</dbReference>
<sequence>MHAPSNDRQPQAPDGPASPALLIDALRAIVGEAGLLTGADAQPYAQGARYGAGRAACVVRPASTAEVAQVVAVCAAHGARLLPQGANTGLVGASTPDASGRQVLLSLQRLRQRCEIDVLDRCATVDAGLRLSDLDAALQPLGLWFPIDLAADPSIGGMVACNTGGTRLLRHGDVRHNLLALDVVLFDPPGQVLQLGRPLRKDNTGFDLKQLWVGSSGAAGVITGATLELAVRPRQSVTALLVPRDDEAVAALLQAAESALGDVLSAFEGLSGAALQAALDHVPMLRNPFGSAPVPPFSLLIELATGLAPDSGLDLEALLTDFLAPHLDGLLVDAVMGRGQELWQLRHALSDGAKARGRVIGFDISVRRGALMRVRREAAALVAEHFAPLQVLDFGHVGDGGLHFNLVWPHAQLADWDPQRVEAVRQAVYDLVVHTHQGSYSAEHGIGPHNLACYQRYTPPAALALSGRLQALLDPQGLGAGVSYGPA</sequence>
<feature type="domain" description="FAD-binding PCMH-type" evidence="3">
    <location>
        <begin position="51"/>
        <end position="232"/>
    </location>
</feature>
<dbReference type="Gene3D" id="3.30.70.2740">
    <property type="match status" value="1"/>
</dbReference>
<dbReference type="PROSITE" id="PS51387">
    <property type="entry name" value="FAD_PCMH"/>
    <property type="match status" value="1"/>
</dbReference>
<dbReference type="RefSeq" id="WP_341374886.1">
    <property type="nucleotide sequence ID" value="NZ_JBBUTF010000012.1"/>
</dbReference>